<feature type="coiled-coil region" evidence="1">
    <location>
        <begin position="612"/>
        <end position="646"/>
    </location>
</feature>
<dbReference type="EMBL" id="JAQQAL010000015">
    <property type="protein sequence ID" value="MDC7226616.1"/>
    <property type="molecule type" value="Genomic_DNA"/>
</dbReference>
<reference evidence="3 4" key="1">
    <citation type="submission" date="2022-12" db="EMBL/GenBank/DDBJ databases">
        <title>Metagenome assembled genome from gulf of manar.</title>
        <authorList>
            <person name="Kohli P."/>
            <person name="Pk S."/>
            <person name="Venkata Ramana C."/>
            <person name="Sasikala C."/>
        </authorList>
    </citation>
    <scope>NUCLEOTIDE SEQUENCE [LARGE SCALE GENOMIC DNA]</scope>
    <source>
        <strain evidence="3">JB008</strain>
    </source>
</reference>
<gene>
    <name evidence="3" type="ORF">PQJ61_07610</name>
</gene>
<dbReference type="Proteomes" id="UP001221217">
    <property type="component" value="Unassembled WGS sequence"/>
</dbReference>
<keyword evidence="2" id="KW-0472">Membrane</keyword>
<evidence type="ECO:0000256" key="1">
    <source>
        <dbReference type="SAM" id="Coils"/>
    </source>
</evidence>
<sequence length="3542" mass="397886">MNKPRNLCAVLLGVSFIFLNTNSYTQNTGLQDFTYLFDESQMNYYFDRADEQTDRRQWMDYVDFGLESTAAAWEKELLLLPELDYDPENLPVVTEKYFKELIADRFAQWLSRSFFNSIHPAELGRLSLGIEELNNLYLYNDPDSDSGYKTSIDYYDLYEPDNEGIYVLAEKGDKTLWAEGAREKMGILMDSWSENMITASAELRSTIDESLIDSFDRIWQEDFKEHRDKYNQQLYQLYCLEQSRFSNLRLNDQASLQFQSDSGAAEAVTGELLVRTVERLDAELEALKSGLDDRIKDADLQSSFSSENWDLAFRNLLEQGLNAWDSAEKEFLFERIEWEQTALIEAADADRIWVEAFSELRSERTAWFNSFKTILEDGRELWTEEGGELDAVISQAISEIEQNAVHESSSLQERLDNNIEMLLHSIEMMHAARSSWEYWMDCVDGGSKESFDGGSISWDANSMTSATDDLIAAVSGDQEMAADEAHYWVETFSLYQSYALDMQQKLAEIYGVVVFDSSTFETAFDGSDLKPALLDTAVLNDEEVWEAVFLDSLQVETLKARACMQYWEEQIETAEAVYAYSIDTTSLKEGADDTLQKLEQSRLLYEETFNAYADGVEELNSLGRSLDNLEEQLSAVMLEINDCRKRLNGAREQYTGLISDLYSDNPQYLADEYKENYLLLIEYTENSSAYENYLQAALNYGISVNTASLSEHLLKLLNGDPASTAGLLYNPDSFSLRSLEERMNSVSTAGFTINANQLQDGFFCLSTENSITSFTDYLENSLFLSSLDYRYSKLVEYFGLYNDPETDSGSEILWEMQRIIKSIQQTEKAEYELRLAEIRLYTSESFSQWAMQYFETDVYNEIPAEASPSFINNIPGEIDEDIRVYDSLLQLYAESDAEDFVIYDWDEFSPDSPDDLNIEQAYQKIWDHIKETEGTDVDTAIKVSEIAASLKALKAWLLEHGPLDEASNLIEAALLQPDDLSGHQYLALYLEGGHNLAADSGDLYPYIYSAEYAGAKQRQKIASLLVESEECVPVLAEHNYNIRKKNLFCELEQLGLLNSDTGELISPEEIWSLKVFNSLTDVSEWFYELDDVLLSRELPFWFSEILADYIDSLKDYAAVRAASIFPEAQTFETSEINFEIEGWIDEITNAGKLLEYFESDLDDIEKLILIVESELMDEAVKNEARFRLVETAAFDLGAAAAAMESFEGESAQWNSLFSKMELTEIWEYKDEIIAKASDIYAMAAALESSDATDWSTVPAGWIPYYEAAKWNASDFNIENAEELSDSEYRSAEIHLLKKEVLSGDYTAESLEDRLALVLDITESEIAEVTALQRVIDTVKKYKPRLHGEFDDYLVSENFEPELSSRIRAVYLRFHGSPYFQFDEAVFMPAADSTDLTAAMIIEQLAFNKTRVLNPTAACPSAALSMNDVFFRNISDYILSSVYGPDVSSCVSLAKAYAGRDLALRLSEYNASLDTVDADNWRSFINTDYIGSDDIYLYSADENDSVNFILDASETCIALTAYLAEGLTAWNPEQFNIEAISEDYTYSGNDDAYIEYAQAWDTYSTLRSNISTIKNDLGILGNRREKLLRLQAADDESVNSELKPLADLIDEFESEYDNALEKRILLIEGAGGFRETEAAYSAAYDSARVLLNEFESVEHDYSMAASIYNFASSGYLSRIADEVSPESRLAYVEDKLNRSTAAYDALYNLGNSDTLLSSAYSENIQYKEYFDRYIEYFRDNILFNRINQVMNEAVSLQVSVVSQAESSWQQALNESYCNVVYRDEEGALCVPEGLEHLTLTEKPNGSWDIGWSDNADIEKIERYFNSVFETDLVKWLESLNAINNLQNLTEIVTIWGMAGKWEEYQALSADEKDEISDSFWSNYLNRNNETDLDREGAKELLITEWKEAFNKIEGYSDEELWMYNFYKILSKGSLMQIDTSIGGLRTSENLDVVSEEESVLLANQYLIEGCKEDARILILSSIPMFTIAAGYYAMAIGFLSLPLGWIAAALAFSIAAGFTLGAESKLGESNMRLEAAKQIQNNVISSCENNIDNFMLDFYRDSESILNKKNAWERETAKLQLMLGGAEGSSEFTAEEQKTALENTIVDAFIQKGENLHDLLVQLDIVEPDAETGEDSLAISSFLEKYYFPAELTSIEYITEFESISKLRCNEAESELNDFTAALSAVQRQSVETDYSDAYQDFIQGDSDYSEFLSSVDETWGKNMFSEREHVLRLYETRNQYSETLTDYALFNSDATEGFLNQQRELLAVGDSSINNLRIQNNCNVRLAELQMLKSDFVERYQIWENQMKAIAARSDLEWQNAESRFNQRREQWAVSISNSFETQQQMWAEKYADFLNDKENWLKSVALQSTDYGNIRVLEDFGTMTEAAVSAAGNSILTGRLISGITGTEDILSNLFDGELLDEMLRGAALNNAEISSPASLVFTSAGLSRFNTSESISRIEEFQIERNNQFEGHIALLKYENLLEQVHSAEKNFSAIISDANESMENSISKTMREDGYVFNGTKYEKEIVAGATFNSYIYQTAFVSRYNFYEPDNLNFSRELEAASGELAGIDIEGLEGLADKAIDNIRNKLEMIFGVDSSADSKILSALGLNTTEIEGEYQQTEIADDMEKTGPIEQVVEFIEMIAENISGKLSEPELPETRIIELEPGAFGLHIGFAPEFSENVDPGLDWDAPGQMKYRGSGELGRIMGEFIFNKIREGVGWGEVNMPHYYKRLWDDSESFIQAPTVAELTGLGINIMTLGAGGIASFWGAMVVGLADNVAITAFDISNGNSSAGEGLFNLGKQIVIESFATLGSDYISSIDTSDFSLGKLIGLNLGQQAYNNSTYAAFNALNYDDEFGFDYSLSVLDYGLFGASAVSGYAGTAASMGVSSLISGILPPLEAAYYGSLADLGGVAAEQAAEYAVHAGYQLGRDGFSDISGSLSTAFDNMDMSINMLDIGSVLDAARLISVVGTDNYDDSYLAGLNTAAEQLGGTGLFAINISSSGLSGEITDEGIMLGKYLYELGKAAAADIAIKNYSEVENSEKLLELGFVMGDQVLEDTVWRILSGADELSFDAVEGVDAETLNIDGVREIHLNSEYETEDELLKAALVLQHEAHRDGDDYMNDSETLRAVSAHTEMALGLASAFGIDFIAGDENLTSDIAYYMASLRGGDTTIFRQYVDSVYSSGADYWKVLHDGNIMFDGSKNLYDENGRILAEYTGSGGFTASLADMLDISFDEADLMMRQAGWSWDNGTFKVDGMTVDVKNSLDHLLETDSNFKARYDIQLNLVDKVWSDFGGDMKAALAFAEEEITLARASGTMTDELLEKYNVLSSMNNFAQTWNETMYEQGLWDQQRALDYEENNIEAEFEQIYNDFQEGKIADNYMYTAIPGVINPLGGFSYITTKDIYPETEKMIEMNLANKPHGQSRGGSAVDLGTDQKYLKIFTTQIENILFGSFMNYSQGGGYTFSSYSDNFHKLSMHMLENNYASMILEQLQLSAEDTELFRTTLPAGFTYGSTGNSGELTTGIHLHYELIPFEY</sequence>
<comment type="caution">
    <text evidence="3">The sequence shown here is derived from an EMBL/GenBank/DDBJ whole genome shotgun (WGS) entry which is preliminary data.</text>
</comment>
<name>A0AAJ1IG81_9SPIO</name>
<evidence type="ECO:0000256" key="2">
    <source>
        <dbReference type="SAM" id="Phobius"/>
    </source>
</evidence>
<evidence type="ECO:0000313" key="4">
    <source>
        <dbReference type="Proteomes" id="UP001221217"/>
    </source>
</evidence>
<accession>A0AAJ1IG81</accession>
<keyword evidence="2" id="KW-1133">Transmembrane helix</keyword>
<protein>
    <submittedName>
        <fullName evidence="3">Uncharacterized protein</fullName>
    </submittedName>
</protein>
<feature type="transmembrane region" description="Helical" evidence="2">
    <location>
        <begin position="2000"/>
        <end position="2021"/>
    </location>
</feature>
<proteinExistence type="predicted"/>
<feature type="transmembrane region" description="Helical" evidence="2">
    <location>
        <begin position="1975"/>
        <end position="1993"/>
    </location>
</feature>
<organism evidence="3 4">
    <name type="scientific">Candidatus Thalassospirochaeta sargassi</name>
    <dbReference type="NCBI Taxonomy" id="3119039"/>
    <lineage>
        <taxon>Bacteria</taxon>
        <taxon>Pseudomonadati</taxon>
        <taxon>Spirochaetota</taxon>
        <taxon>Spirochaetia</taxon>
        <taxon>Spirochaetales</taxon>
        <taxon>Spirochaetaceae</taxon>
        <taxon>Candidatus Thalassospirochaeta</taxon>
    </lineage>
</organism>
<evidence type="ECO:0000313" key="3">
    <source>
        <dbReference type="EMBL" id="MDC7226616.1"/>
    </source>
</evidence>
<keyword evidence="2" id="KW-0812">Transmembrane</keyword>
<keyword evidence="1" id="KW-0175">Coiled coil</keyword>